<name>A0ABP9R1M4_9RHOO</name>
<protein>
    <submittedName>
        <fullName evidence="1">Uncharacterized protein</fullName>
    </submittedName>
</protein>
<organism evidence="1 2">
    <name type="scientific">Viridibacterium curvum</name>
    <dbReference type="NCBI Taxonomy" id="1101404"/>
    <lineage>
        <taxon>Bacteria</taxon>
        <taxon>Pseudomonadati</taxon>
        <taxon>Pseudomonadota</taxon>
        <taxon>Betaproteobacteria</taxon>
        <taxon>Rhodocyclales</taxon>
        <taxon>Rhodocyclaceae</taxon>
        <taxon>Viridibacterium</taxon>
    </lineage>
</organism>
<comment type="caution">
    <text evidence="1">The sequence shown here is derived from an EMBL/GenBank/DDBJ whole genome shotgun (WGS) entry which is preliminary data.</text>
</comment>
<sequence length="253" mass="25591">MEESQMSHSVPSRLNGAVSLAGLALALSACTVNLNVPPAVASANVVTSPAPAPTTPVATATPVKPVATPAATAPASANGASTSLTATTWSEQFSARDSTFFLTPAYAAIPTDSSKPLYATPSPGSLRVADGALTLSNARFTVGALGSTPTSSATPGGVFNMVGKTCALTLNVRSVSGTGNFYVYVDNNTTSQDNSPHGKVSRVVNVGASSLTEGQNIFKWSIPKASFTGESFMQIRADSASTVVIDSANLSCV</sequence>
<keyword evidence="2" id="KW-1185">Reference proteome</keyword>
<dbReference type="Proteomes" id="UP001500547">
    <property type="component" value="Unassembled WGS sequence"/>
</dbReference>
<dbReference type="EMBL" id="BAABLD010000017">
    <property type="protein sequence ID" value="GAA5170625.1"/>
    <property type="molecule type" value="Genomic_DNA"/>
</dbReference>
<reference evidence="2" key="1">
    <citation type="journal article" date="2019" name="Int. J. Syst. Evol. Microbiol.">
        <title>The Global Catalogue of Microorganisms (GCM) 10K type strain sequencing project: providing services to taxonomists for standard genome sequencing and annotation.</title>
        <authorList>
            <consortium name="The Broad Institute Genomics Platform"/>
            <consortium name="The Broad Institute Genome Sequencing Center for Infectious Disease"/>
            <person name="Wu L."/>
            <person name="Ma J."/>
        </authorList>
    </citation>
    <scope>NUCLEOTIDE SEQUENCE [LARGE SCALE GENOMIC DNA]</scope>
    <source>
        <strain evidence="2">JCM 18715</strain>
    </source>
</reference>
<accession>A0ABP9R1M4</accession>
<evidence type="ECO:0000313" key="2">
    <source>
        <dbReference type="Proteomes" id="UP001500547"/>
    </source>
</evidence>
<gene>
    <name evidence="1" type="ORF">GCM10025770_33850</name>
</gene>
<evidence type="ECO:0000313" key="1">
    <source>
        <dbReference type="EMBL" id="GAA5170625.1"/>
    </source>
</evidence>
<proteinExistence type="predicted"/>